<reference evidence="4 5" key="1">
    <citation type="submission" date="2023-12" db="EMBL/GenBank/DDBJ databases">
        <title>A high-quality genome assembly for Dillenia turbinata (Dilleniales).</title>
        <authorList>
            <person name="Chanderbali A."/>
        </authorList>
    </citation>
    <scope>NUCLEOTIDE SEQUENCE [LARGE SCALE GENOMIC DNA]</scope>
    <source>
        <strain evidence="4">LSX21</strain>
        <tissue evidence="4">Leaf</tissue>
    </source>
</reference>
<evidence type="ECO:0000313" key="4">
    <source>
        <dbReference type="EMBL" id="KAK6938066.1"/>
    </source>
</evidence>
<dbReference type="AlphaFoldDB" id="A0AAN8VYC8"/>
<organism evidence="4 5">
    <name type="scientific">Dillenia turbinata</name>
    <dbReference type="NCBI Taxonomy" id="194707"/>
    <lineage>
        <taxon>Eukaryota</taxon>
        <taxon>Viridiplantae</taxon>
        <taxon>Streptophyta</taxon>
        <taxon>Embryophyta</taxon>
        <taxon>Tracheophyta</taxon>
        <taxon>Spermatophyta</taxon>
        <taxon>Magnoliopsida</taxon>
        <taxon>eudicotyledons</taxon>
        <taxon>Gunneridae</taxon>
        <taxon>Pentapetalae</taxon>
        <taxon>Dilleniales</taxon>
        <taxon>Dilleniaceae</taxon>
        <taxon>Dillenia</taxon>
    </lineage>
</organism>
<dbReference type="PANTHER" id="PTHR46128">
    <property type="entry name" value="MITOCHONDRIAL GROUP I INTRON SPLICING FACTOR CCM1"/>
    <property type="match status" value="1"/>
</dbReference>
<evidence type="ECO:0000256" key="3">
    <source>
        <dbReference type="PROSITE-ProRule" id="PRU00708"/>
    </source>
</evidence>
<feature type="repeat" description="PPR" evidence="3">
    <location>
        <begin position="323"/>
        <end position="357"/>
    </location>
</feature>
<keyword evidence="2" id="KW-0677">Repeat</keyword>
<comment type="caution">
    <text evidence="4">The sequence shown here is derived from an EMBL/GenBank/DDBJ whole genome shotgun (WGS) entry which is preliminary data.</text>
</comment>
<name>A0AAN8VYC8_9MAGN</name>
<dbReference type="Pfam" id="PF01535">
    <property type="entry name" value="PPR"/>
    <property type="match status" value="3"/>
</dbReference>
<dbReference type="Proteomes" id="UP001370490">
    <property type="component" value="Unassembled WGS sequence"/>
</dbReference>
<dbReference type="PANTHER" id="PTHR46128:SF211">
    <property type="entry name" value="PENTACOTRIPEPTIDE-REPEAT REGION OF PRORP DOMAIN-CONTAINING PROTEIN"/>
    <property type="match status" value="1"/>
</dbReference>
<dbReference type="InterPro" id="IPR002885">
    <property type="entry name" value="PPR_rpt"/>
</dbReference>
<dbReference type="Gene3D" id="1.25.40.10">
    <property type="entry name" value="Tetratricopeptide repeat domain"/>
    <property type="match status" value="3"/>
</dbReference>
<evidence type="ECO:0000256" key="2">
    <source>
        <dbReference type="ARBA" id="ARBA00022737"/>
    </source>
</evidence>
<feature type="repeat" description="PPR" evidence="3">
    <location>
        <begin position="264"/>
        <end position="294"/>
    </location>
</feature>
<dbReference type="PROSITE" id="PS51375">
    <property type="entry name" value="PPR"/>
    <property type="match status" value="3"/>
</dbReference>
<dbReference type="EMBL" id="JBAMMX010000006">
    <property type="protein sequence ID" value="KAK6938066.1"/>
    <property type="molecule type" value="Genomic_DNA"/>
</dbReference>
<keyword evidence="5" id="KW-1185">Reference proteome</keyword>
<evidence type="ECO:0000313" key="5">
    <source>
        <dbReference type="Proteomes" id="UP001370490"/>
    </source>
</evidence>
<dbReference type="Pfam" id="PF13812">
    <property type="entry name" value="PPR_3"/>
    <property type="match status" value="1"/>
</dbReference>
<sequence>MRKRIHAIISSNHLKSLSVLYSTSVYTQTITLPRQPINPSKTLNKNISKISLQAHYIKNFSSLYDDLSKNTKNFAALKTLDELLGKIHLYDSSTSLFIIEGLCRLKKLNRAKSVLLSLKDKGGISQFFFYSVLFDCLVKEGSINDVETAFYELFGSKYHMGISEFIIHLCKFGDFAEIKPVTERILMVDSCRLKWQSYIALIGVLCRNNEGLLAKEVLRDMNDKGLKADNFTYYAMYECFCRNGELDQADLILRKLAKRKYAMDISIFGNFIYALCKAGKFREANKLFRKLIKGDRFRNFKVESLKEGQRAIFQLNCRGVVPEFMAYETYFRSLCSTGRIDDAEVLLKRMMKSRTVPEICIYGSFVKALFRASREEDALKFYNVERKKGLFPANEIAGYVIMELCRKGKVDDAVAILNEVFMGGKVLGHADVCNCILRSYWKLGRVSEAERFYGKMKDGSFGEVLTVLSNVIMLNGHCNQGDASKGHLELVPAMNFCSEDGWISKQHWHMNLILVEIKYEKVKLAVLQLYKVNDSGKVQRLWNVPLLANHSARNQSGNCGLPSLYVGLW</sequence>
<dbReference type="NCBIfam" id="TIGR00756">
    <property type="entry name" value="PPR"/>
    <property type="match status" value="2"/>
</dbReference>
<accession>A0AAN8VYC8</accession>
<evidence type="ECO:0000256" key="1">
    <source>
        <dbReference type="ARBA" id="ARBA00007626"/>
    </source>
</evidence>
<gene>
    <name evidence="4" type="ORF">RJ641_031574</name>
</gene>
<feature type="repeat" description="PPR" evidence="3">
    <location>
        <begin position="229"/>
        <end position="263"/>
    </location>
</feature>
<protein>
    <submittedName>
        <fullName evidence="4">Pentatricopeptide repeat</fullName>
    </submittedName>
</protein>
<dbReference type="InterPro" id="IPR011990">
    <property type="entry name" value="TPR-like_helical_dom_sf"/>
</dbReference>
<dbReference type="InterPro" id="IPR050872">
    <property type="entry name" value="PPR_P_subfamily"/>
</dbReference>
<comment type="similarity">
    <text evidence="1">Belongs to the PPR family. P subfamily.</text>
</comment>
<proteinExistence type="inferred from homology"/>